<evidence type="ECO:0000313" key="2">
    <source>
        <dbReference type="Proteomes" id="UP000683925"/>
    </source>
</evidence>
<reference evidence="1" key="1">
    <citation type="submission" date="2021-01" db="EMBL/GenBank/DDBJ databases">
        <authorList>
            <consortium name="Genoscope - CEA"/>
            <person name="William W."/>
        </authorList>
    </citation>
    <scope>NUCLEOTIDE SEQUENCE</scope>
</reference>
<keyword evidence="2" id="KW-1185">Reference proteome</keyword>
<dbReference type="AlphaFoldDB" id="A0A8S1V0L0"/>
<proteinExistence type="predicted"/>
<protein>
    <submittedName>
        <fullName evidence="1">Uncharacterized protein</fullName>
    </submittedName>
</protein>
<organism evidence="1 2">
    <name type="scientific">Paramecium octaurelia</name>
    <dbReference type="NCBI Taxonomy" id="43137"/>
    <lineage>
        <taxon>Eukaryota</taxon>
        <taxon>Sar</taxon>
        <taxon>Alveolata</taxon>
        <taxon>Ciliophora</taxon>
        <taxon>Intramacronucleata</taxon>
        <taxon>Oligohymenophorea</taxon>
        <taxon>Peniculida</taxon>
        <taxon>Parameciidae</taxon>
        <taxon>Paramecium</taxon>
    </lineage>
</organism>
<gene>
    <name evidence="1" type="ORF">POCTA_138.1.T0550200</name>
</gene>
<dbReference type="EMBL" id="CAJJDP010000055">
    <property type="protein sequence ID" value="CAD8170481.1"/>
    <property type="molecule type" value="Genomic_DNA"/>
</dbReference>
<dbReference type="OrthoDB" id="306829at2759"/>
<sequence>MEQNTMITNAINLWTYEVNNEEKLDLNTEFKYLSDEQQQNIFDECFHIFDFGLSYDLQYMVIFEDKVKKLINQSRRTKGRLRSDLRLKLFDIKSNSVVFESSILCRGFLLVNFHFSQDSHYLLCQGYWDGYLLIDIHQKKEFIFKNLEDTHDILQMDTINSYYLYRNNKLLHINAEQFNLQKEINLKLNFKYILYFKSFLSKFALLSTDLFQYVIYLENCKVIKQNKKQEAVKTEQIIFQNYLIIEQENINQTEYTVRLLHSGRLVRRVKDLFQSSGNVCQDEFGIYKYSFFEFERLNNLYKIQIFDFLRGISKLIHYRIDSQQHEHTQISKFYSQFIYTMTMNGLRTTIACYRLG</sequence>
<accession>A0A8S1V0L0</accession>
<dbReference type="OMA" id="CQGYWDG"/>
<dbReference type="Proteomes" id="UP000683925">
    <property type="component" value="Unassembled WGS sequence"/>
</dbReference>
<comment type="caution">
    <text evidence="1">The sequence shown here is derived from an EMBL/GenBank/DDBJ whole genome shotgun (WGS) entry which is preliminary data.</text>
</comment>
<name>A0A8S1V0L0_PAROT</name>
<evidence type="ECO:0000313" key="1">
    <source>
        <dbReference type="EMBL" id="CAD8170481.1"/>
    </source>
</evidence>